<dbReference type="SUPFAM" id="SSF47090">
    <property type="entry name" value="PGBD-like"/>
    <property type="match status" value="1"/>
</dbReference>
<dbReference type="Pfam" id="PF13180">
    <property type="entry name" value="PDZ_2"/>
    <property type="match status" value="1"/>
</dbReference>
<evidence type="ECO:0000256" key="5">
    <source>
        <dbReference type="RuleBase" id="RU004404"/>
    </source>
</evidence>
<dbReference type="SMART" id="SM00228">
    <property type="entry name" value="PDZ"/>
    <property type="match status" value="1"/>
</dbReference>
<dbReference type="InterPro" id="IPR036366">
    <property type="entry name" value="PGBDSf"/>
</dbReference>
<dbReference type="Pfam" id="PF01471">
    <property type="entry name" value="PG_binding_1"/>
    <property type="match status" value="1"/>
</dbReference>
<evidence type="ECO:0000313" key="9">
    <source>
        <dbReference type="Proteomes" id="UP001597214"/>
    </source>
</evidence>
<dbReference type="InterPro" id="IPR036034">
    <property type="entry name" value="PDZ_sf"/>
</dbReference>
<dbReference type="Gene3D" id="3.30.750.44">
    <property type="match status" value="1"/>
</dbReference>
<organism evidence="8 9">
    <name type="scientific">Bacillus salitolerans</name>
    <dbReference type="NCBI Taxonomy" id="1437434"/>
    <lineage>
        <taxon>Bacteria</taxon>
        <taxon>Bacillati</taxon>
        <taxon>Bacillota</taxon>
        <taxon>Bacilli</taxon>
        <taxon>Bacillales</taxon>
        <taxon>Bacillaceae</taxon>
        <taxon>Bacillus</taxon>
    </lineage>
</organism>
<dbReference type="PANTHER" id="PTHR32060:SF29">
    <property type="entry name" value="CARBOXY-TERMINAL PROCESSING PROTEASE CTPB"/>
    <property type="match status" value="1"/>
</dbReference>
<proteinExistence type="inferred from homology"/>
<dbReference type="InterPro" id="IPR055210">
    <property type="entry name" value="CtpA/B_N"/>
</dbReference>
<name>A0ABW4LNR6_9BACI</name>
<dbReference type="NCBIfam" id="TIGR00225">
    <property type="entry name" value="prc"/>
    <property type="match status" value="1"/>
</dbReference>
<keyword evidence="2 5" id="KW-0645">Protease</keyword>
<keyword evidence="4 5" id="KW-0720">Serine protease</keyword>
<evidence type="ECO:0000256" key="2">
    <source>
        <dbReference type="ARBA" id="ARBA00022670"/>
    </source>
</evidence>
<feature type="domain" description="PDZ" evidence="7">
    <location>
        <begin position="111"/>
        <end position="181"/>
    </location>
</feature>
<dbReference type="Gene3D" id="1.10.101.10">
    <property type="entry name" value="PGBD-like superfamily/PGBD"/>
    <property type="match status" value="1"/>
</dbReference>
<protein>
    <submittedName>
        <fullName evidence="8">S41 family peptidase</fullName>
    </submittedName>
</protein>
<dbReference type="Proteomes" id="UP001597214">
    <property type="component" value="Unassembled WGS sequence"/>
</dbReference>
<dbReference type="EMBL" id="JBHUEM010000011">
    <property type="protein sequence ID" value="MFD1736741.1"/>
    <property type="molecule type" value="Genomic_DNA"/>
</dbReference>
<dbReference type="CDD" id="cd07560">
    <property type="entry name" value="Peptidase_S41_CPP"/>
    <property type="match status" value="1"/>
</dbReference>
<evidence type="ECO:0000256" key="4">
    <source>
        <dbReference type="ARBA" id="ARBA00022825"/>
    </source>
</evidence>
<gene>
    <name evidence="8" type="ORF">ACFSCX_09195</name>
</gene>
<comment type="caution">
    <text evidence="8">The sequence shown here is derived from an EMBL/GenBank/DDBJ whole genome shotgun (WGS) entry which is preliminary data.</text>
</comment>
<keyword evidence="3 5" id="KW-0378">Hydrolase</keyword>
<dbReference type="Gene3D" id="3.90.226.10">
    <property type="entry name" value="2-enoyl-CoA Hydratase, Chain A, domain 1"/>
    <property type="match status" value="1"/>
</dbReference>
<dbReference type="InterPro" id="IPR029045">
    <property type="entry name" value="ClpP/crotonase-like_dom_sf"/>
</dbReference>
<accession>A0ABW4LNR6</accession>
<evidence type="ECO:0000313" key="8">
    <source>
        <dbReference type="EMBL" id="MFD1736741.1"/>
    </source>
</evidence>
<sequence length="485" mass="53075">MNQKVTALLMAVSLLVGSGGTYLVMDRFGSESPLEQGVREETGESQYKTDGNGTEPVGFDKVKQAYDLISANYVKKIEGEELIEGAIEGMLGKLGDPYSVYMDAETAEQFSQNLESSFEGIGAEVSMVDGKVTIVAPFKNSPAEKAGLKSNDQVLKVDGESLEGLDLYEAVLKIRGEKGSVVELDILRPGVNDVLTIPVTRDEIPLETVYPEMKEYNGKKVGYVEVTSFSSDTAADFEQAIKSLEDQGMDGLVIDVRGNPGGYLESVEQMLKLFLPKDKPYVQIEERTGEKKRFFSSITEKKPYPISVLIDEGSASASEIMAAAMKEAGGYDVVGKTSFGKGTVQQAVPMGDGSNIKLTFFKWLTPDGNWIHEKGVEPTIPVNQPEFYYVNPLQVEKPLTFDMNNESIKNAQKMLKGLGFNPGREDGYFGQETVTAVKAFQQTAGLEQTGTITTETASKLEQAIIEKIRNQQNDIQLETAIKSLF</sequence>
<dbReference type="InterPro" id="IPR002477">
    <property type="entry name" value="Peptidoglycan-bd-like"/>
</dbReference>
<dbReference type="Pfam" id="PF03572">
    <property type="entry name" value="Peptidase_S41"/>
    <property type="match status" value="1"/>
</dbReference>
<dbReference type="RefSeq" id="WP_377927909.1">
    <property type="nucleotide sequence ID" value="NZ_JBHUEM010000011.1"/>
</dbReference>
<keyword evidence="9" id="KW-1185">Reference proteome</keyword>
<dbReference type="SUPFAM" id="SSF50156">
    <property type="entry name" value="PDZ domain-like"/>
    <property type="match status" value="1"/>
</dbReference>
<dbReference type="SUPFAM" id="SSF52096">
    <property type="entry name" value="ClpP/crotonase"/>
    <property type="match status" value="1"/>
</dbReference>
<evidence type="ECO:0000256" key="1">
    <source>
        <dbReference type="ARBA" id="ARBA00009179"/>
    </source>
</evidence>
<dbReference type="Pfam" id="PF22694">
    <property type="entry name" value="CtpB_N-like"/>
    <property type="match status" value="1"/>
</dbReference>
<dbReference type="InterPro" id="IPR005151">
    <property type="entry name" value="Tail-specific_protease"/>
</dbReference>
<reference evidence="9" key="1">
    <citation type="journal article" date="2019" name="Int. J. Syst. Evol. Microbiol.">
        <title>The Global Catalogue of Microorganisms (GCM) 10K type strain sequencing project: providing services to taxonomists for standard genome sequencing and annotation.</title>
        <authorList>
            <consortium name="The Broad Institute Genomics Platform"/>
            <consortium name="The Broad Institute Genome Sequencing Center for Infectious Disease"/>
            <person name="Wu L."/>
            <person name="Ma J."/>
        </authorList>
    </citation>
    <scope>NUCLEOTIDE SEQUENCE [LARGE SCALE GENOMIC DNA]</scope>
    <source>
        <strain evidence="9">CCUG 49339</strain>
    </source>
</reference>
<dbReference type="CDD" id="cd06782">
    <property type="entry name" value="cpPDZ_CPP-like"/>
    <property type="match status" value="1"/>
</dbReference>
<dbReference type="InterPro" id="IPR004447">
    <property type="entry name" value="Peptidase_S41A"/>
</dbReference>
<feature type="region of interest" description="Disordered" evidence="6">
    <location>
        <begin position="33"/>
        <end position="54"/>
    </location>
</feature>
<dbReference type="InterPro" id="IPR036365">
    <property type="entry name" value="PGBD-like_sf"/>
</dbReference>
<evidence type="ECO:0000256" key="6">
    <source>
        <dbReference type="SAM" id="MobiDB-lite"/>
    </source>
</evidence>
<dbReference type="InterPro" id="IPR001478">
    <property type="entry name" value="PDZ"/>
</dbReference>
<evidence type="ECO:0000259" key="7">
    <source>
        <dbReference type="PROSITE" id="PS50106"/>
    </source>
</evidence>
<evidence type="ECO:0000256" key="3">
    <source>
        <dbReference type="ARBA" id="ARBA00022801"/>
    </source>
</evidence>
<comment type="similarity">
    <text evidence="1 5">Belongs to the peptidase S41A family.</text>
</comment>
<dbReference type="PROSITE" id="PS50106">
    <property type="entry name" value="PDZ"/>
    <property type="match status" value="1"/>
</dbReference>
<dbReference type="SMART" id="SM00245">
    <property type="entry name" value="TSPc"/>
    <property type="match status" value="1"/>
</dbReference>
<dbReference type="Gene3D" id="2.30.42.10">
    <property type="match status" value="1"/>
</dbReference>
<dbReference type="PANTHER" id="PTHR32060">
    <property type="entry name" value="TAIL-SPECIFIC PROTEASE"/>
    <property type="match status" value="1"/>
</dbReference>